<dbReference type="OrthoDB" id="9811700at2"/>
<keyword evidence="7" id="KW-0812">Transmembrane</keyword>
<organism evidence="9 10">
    <name type="scientific">Ekhidna lutea</name>
    <dbReference type="NCBI Taxonomy" id="447679"/>
    <lineage>
        <taxon>Bacteria</taxon>
        <taxon>Pseudomonadati</taxon>
        <taxon>Bacteroidota</taxon>
        <taxon>Cytophagia</taxon>
        <taxon>Cytophagales</taxon>
        <taxon>Reichenbachiellaceae</taxon>
        <taxon>Ekhidna</taxon>
    </lineage>
</organism>
<protein>
    <submittedName>
        <fullName evidence="9">Cytochrome c oxidase accessory protein FixG</fullName>
    </submittedName>
</protein>
<dbReference type="InterPro" id="IPR032879">
    <property type="entry name" value="FixG_C"/>
</dbReference>
<dbReference type="Pfam" id="PF13746">
    <property type="entry name" value="Fer4_18"/>
    <property type="match status" value="1"/>
</dbReference>
<dbReference type="InterPro" id="IPR013783">
    <property type="entry name" value="Ig-like_fold"/>
</dbReference>
<dbReference type="AlphaFoldDB" id="A0A239LAK0"/>
<feature type="transmembrane region" description="Helical" evidence="7">
    <location>
        <begin position="46"/>
        <end position="64"/>
    </location>
</feature>
<reference evidence="9 10" key="1">
    <citation type="submission" date="2017-06" db="EMBL/GenBank/DDBJ databases">
        <authorList>
            <person name="Kim H.J."/>
            <person name="Triplett B.A."/>
        </authorList>
    </citation>
    <scope>NUCLEOTIDE SEQUENCE [LARGE SCALE GENOMIC DNA]</scope>
    <source>
        <strain evidence="9 10">DSM 19307</strain>
    </source>
</reference>
<feature type="transmembrane region" description="Helical" evidence="7">
    <location>
        <begin position="169"/>
        <end position="188"/>
    </location>
</feature>
<feature type="transmembrane region" description="Helical" evidence="7">
    <location>
        <begin position="203"/>
        <end position="220"/>
    </location>
</feature>
<evidence type="ECO:0000256" key="7">
    <source>
        <dbReference type="SAM" id="Phobius"/>
    </source>
</evidence>
<keyword evidence="6" id="KW-0411">Iron-sulfur</keyword>
<dbReference type="PANTHER" id="PTHR30176">
    <property type="entry name" value="FERREDOXIN-TYPE PROTEIN NAPH"/>
    <property type="match status" value="1"/>
</dbReference>
<dbReference type="InterPro" id="IPR051684">
    <property type="entry name" value="Electron_Trans/Redox"/>
</dbReference>
<proteinExistence type="predicted"/>
<gene>
    <name evidence="9" type="ORF">SAMN05421640_3107</name>
</gene>
<keyword evidence="2" id="KW-0004">4Fe-4S</keyword>
<evidence type="ECO:0000256" key="5">
    <source>
        <dbReference type="ARBA" id="ARBA00023004"/>
    </source>
</evidence>
<keyword evidence="10" id="KW-1185">Reference proteome</keyword>
<dbReference type="Pfam" id="PF11614">
    <property type="entry name" value="FixG_C"/>
    <property type="match status" value="1"/>
</dbReference>
<dbReference type="RefSeq" id="WP_089357787.1">
    <property type="nucleotide sequence ID" value="NZ_FZPD01000005.1"/>
</dbReference>
<dbReference type="GO" id="GO:0046872">
    <property type="term" value="F:metal ion binding"/>
    <property type="evidence" value="ECO:0007669"/>
    <property type="project" value="UniProtKB-KW"/>
</dbReference>
<keyword evidence="5" id="KW-0408">Iron</keyword>
<keyword evidence="3" id="KW-0479">Metal-binding</keyword>
<evidence type="ECO:0000313" key="9">
    <source>
        <dbReference type="EMBL" id="SNT27491.1"/>
    </source>
</evidence>
<dbReference type="Pfam" id="PF12801">
    <property type="entry name" value="Fer4_5"/>
    <property type="match status" value="1"/>
</dbReference>
<dbReference type="InterPro" id="IPR014116">
    <property type="entry name" value="Cyt_c_oxidase_cbb3_FixG"/>
</dbReference>
<dbReference type="Gene3D" id="3.30.70.20">
    <property type="match status" value="1"/>
</dbReference>
<feature type="transmembrane region" description="Helical" evidence="7">
    <location>
        <begin position="346"/>
        <end position="364"/>
    </location>
</feature>
<dbReference type="GO" id="GO:0005886">
    <property type="term" value="C:plasma membrane"/>
    <property type="evidence" value="ECO:0007669"/>
    <property type="project" value="TreeGrafter"/>
</dbReference>
<evidence type="ECO:0000256" key="1">
    <source>
        <dbReference type="ARBA" id="ARBA00022448"/>
    </source>
</evidence>
<dbReference type="GO" id="GO:0051539">
    <property type="term" value="F:4 iron, 4 sulfur cluster binding"/>
    <property type="evidence" value="ECO:0007669"/>
    <property type="project" value="UniProtKB-KW"/>
</dbReference>
<name>A0A239LAK0_EKHLU</name>
<evidence type="ECO:0000256" key="2">
    <source>
        <dbReference type="ARBA" id="ARBA00022485"/>
    </source>
</evidence>
<keyword evidence="7" id="KW-1133">Transmembrane helix</keyword>
<dbReference type="InterPro" id="IPR017900">
    <property type="entry name" value="4Fe4S_Fe_S_CS"/>
</dbReference>
<dbReference type="EMBL" id="FZPD01000005">
    <property type="protein sequence ID" value="SNT27491.1"/>
    <property type="molecule type" value="Genomic_DNA"/>
</dbReference>
<feature type="transmembrane region" description="Helical" evidence="7">
    <location>
        <begin position="93"/>
        <end position="119"/>
    </location>
</feature>
<evidence type="ECO:0000256" key="4">
    <source>
        <dbReference type="ARBA" id="ARBA00022982"/>
    </source>
</evidence>
<dbReference type="PROSITE" id="PS51379">
    <property type="entry name" value="4FE4S_FER_2"/>
    <property type="match status" value="1"/>
</dbReference>
<feature type="domain" description="4Fe-4S ferredoxin-type" evidence="8">
    <location>
        <begin position="267"/>
        <end position="295"/>
    </location>
</feature>
<evidence type="ECO:0000256" key="6">
    <source>
        <dbReference type="ARBA" id="ARBA00023014"/>
    </source>
</evidence>
<evidence type="ECO:0000256" key="3">
    <source>
        <dbReference type="ARBA" id="ARBA00022723"/>
    </source>
</evidence>
<accession>A0A239LAK0</accession>
<dbReference type="Gene3D" id="2.60.40.10">
    <property type="entry name" value="Immunoglobulins"/>
    <property type="match status" value="1"/>
</dbReference>
<dbReference type="PANTHER" id="PTHR30176:SF3">
    <property type="entry name" value="FERREDOXIN-TYPE PROTEIN NAPH"/>
    <property type="match status" value="1"/>
</dbReference>
<dbReference type="NCBIfam" id="TIGR02745">
    <property type="entry name" value="ccoG_rdxA_fixG"/>
    <property type="match status" value="1"/>
</dbReference>
<dbReference type="PROSITE" id="PS00198">
    <property type="entry name" value="4FE4S_FER_1"/>
    <property type="match status" value="1"/>
</dbReference>
<keyword evidence="1" id="KW-0813">Transport</keyword>
<dbReference type="SUPFAM" id="SSF54862">
    <property type="entry name" value="4Fe-4S ferredoxins"/>
    <property type="match status" value="1"/>
</dbReference>
<evidence type="ECO:0000259" key="8">
    <source>
        <dbReference type="PROSITE" id="PS51379"/>
    </source>
</evidence>
<dbReference type="InterPro" id="IPR017896">
    <property type="entry name" value="4Fe4S_Fe-S-bd"/>
</dbReference>
<sequence length="475" mass="54362">MADVKDIYQEQESAEETFRDHLSTVDKEGKRVWVYPKKPRGKFTNYRSLVSYLLLLLLFGAPFIKIDGQPFLLFNVFQRKFIIFGQVFWPQDFFLFVIGMLASLVFIILFTVVFGRIFCGWICPQTIFMEGVFRKIEYWIEGDYMAQRKLDKQPWDREKLVKKSVKHTLFIMISVLIMHTFMAYMVGVDEVWNIIEEGPGENTAGFIAMFVFTGLFYGVFSQMREQVCTTICPYGRLQGVLLDKQSVVVAYDHVRGEPRGKFRKGEDREVVDKGDCIDCNQCVYVCPTGIDIRNGTQLECVNCTACIDACDSIMDRIGKPRGLVRYASEENIVERKPFHFTVRMKAYSGVLILLVGVLITLLLVRSDFETTILRTPGILYQEREDGMITNLYQVKLVNKTNDAMDVRFELIEPNGRIEMIGGAIDLVEQGIGEGAFFIIMDPKDIEKMSTMATIGVYSGDELVETVETKFLGPTN</sequence>
<dbReference type="Proteomes" id="UP000198393">
    <property type="component" value="Unassembled WGS sequence"/>
</dbReference>
<evidence type="ECO:0000313" key="10">
    <source>
        <dbReference type="Proteomes" id="UP000198393"/>
    </source>
</evidence>
<keyword evidence="4" id="KW-0249">Electron transport</keyword>
<keyword evidence="7" id="KW-0472">Membrane</keyword>